<dbReference type="PANTHER" id="PTHR40047">
    <property type="entry name" value="UPF0703 PROTEIN YCGQ"/>
    <property type="match status" value="1"/>
</dbReference>
<organism evidence="4 5">
    <name type="scientific">Halalkalibacter kiskunsagensis</name>
    <dbReference type="NCBI Taxonomy" id="1548599"/>
    <lineage>
        <taxon>Bacteria</taxon>
        <taxon>Bacillati</taxon>
        <taxon>Bacillota</taxon>
        <taxon>Bacilli</taxon>
        <taxon>Bacillales</taxon>
        <taxon>Bacillaceae</taxon>
        <taxon>Halalkalibacter</taxon>
    </lineage>
</organism>
<dbReference type="RefSeq" id="WP_390183841.1">
    <property type="nucleotide sequence ID" value="NZ_JBHLUX010000025.1"/>
</dbReference>
<reference evidence="4 5" key="1">
    <citation type="submission" date="2024-09" db="EMBL/GenBank/DDBJ databases">
        <authorList>
            <person name="Sun Q."/>
            <person name="Mori K."/>
        </authorList>
    </citation>
    <scope>NUCLEOTIDE SEQUENCE [LARGE SCALE GENOMIC DNA]</scope>
    <source>
        <strain evidence="4 5">NCAIM B.02610</strain>
    </source>
</reference>
<evidence type="ECO:0000256" key="1">
    <source>
        <dbReference type="SAM" id="Phobius"/>
    </source>
</evidence>
<evidence type="ECO:0000259" key="2">
    <source>
        <dbReference type="Pfam" id="PF09323"/>
    </source>
</evidence>
<keyword evidence="1" id="KW-1133">Transmembrane helix</keyword>
<proteinExistence type="predicted"/>
<evidence type="ECO:0000259" key="3">
    <source>
        <dbReference type="Pfam" id="PF21537"/>
    </source>
</evidence>
<dbReference type="Pfam" id="PF09323">
    <property type="entry name" value="DUF1980"/>
    <property type="match status" value="1"/>
</dbReference>
<dbReference type="Proteomes" id="UP001589838">
    <property type="component" value="Unassembled WGS sequence"/>
</dbReference>
<keyword evidence="1" id="KW-0812">Transmembrane</keyword>
<feature type="domain" description="DUF1980" evidence="2">
    <location>
        <begin position="11"/>
        <end position="124"/>
    </location>
</feature>
<dbReference type="EMBL" id="JBHLUX010000025">
    <property type="protein sequence ID" value="MFC0470827.1"/>
    <property type="molecule type" value="Genomic_DNA"/>
</dbReference>
<evidence type="ECO:0000313" key="5">
    <source>
        <dbReference type="Proteomes" id="UP001589838"/>
    </source>
</evidence>
<feature type="transmembrane region" description="Helical" evidence="1">
    <location>
        <begin position="38"/>
        <end position="56"/>
    </location>
</feature>
<gene>
    <name evidence="4" type="ORF">ACFFHM_10055</name>
</gene>
<dbReference type="InterPro" id="IPR015402">
    <property type="entry name" value="DUF1980"/>
</dbReference>
<dbReference type="InterPro" id="IPR048447">
    <property type="entry name" value="DUF1980_C"/>
</dbReference>
<dbReference type="NCBIfam" id="TIGR03943">
    <property type="entry name" value="TIGR03943 family putative permease subunit"/>
    <property type="match status" value="1"/>
</dbReference>
<feature type="transmembrane region" description="Helical" evidence="1">
    <location>
        <begin position="6"/>
        <end position="26"/>
    </location>
</feature>
<dbReference type="InterPro" id="IPR052955">
    <property type="entry name" value="UPF0703_membrane_permease"/>
</dbReference>
<sequence length="272" mass="30704">MVHIQIRQAVKAFVLLLFAVFIFILHETGEITRFINPNYLYFSQIASVIFLFLFFIQVPRIFTHLQIENDHSECGLWGCNHDAGEGGLTLKTIFAYGLIIMPLLTGFLLPYKDFGAAEALKRGISYSTHDHGHLEEHDILDGQLERRVKEMLKQSVIHFNNENFASYIGAITTYPNSFVGKSIVLEGFILEDDSLTSNHSIITRFLVTHCVADAHATGIVIENGASFGIQENSWIRVKGELNVQKGDSILFPIINVSSWEEIQSPIDPYVYP</sequence>
<dbReference type="Pfam" id="PF21537">
    <property type="entry name" value="DUF1980_C"/>
    <property type="match status" value="1"/>
</dbReference>
<keyword evidence="1" id="KW-0472">Membrane</keyword>
<accession>A0ABV6KBY6</accession>
<dbReference type="PANTHER" id="PTHR40047:SF1">
    <property type="entry name" value="UPF0703 PROTEIN YCGQ"/>
    <property type="match status" value="1"/>
</dbReference>
<dbReference type="InterPro" id="IPR048493">
    <property type="entry name" value="DUF1980_N"/>
</dbReference>
<evidence type="ECO:0000313" key="4">
    <source>
        <dbReference type="EMBL" id="MFC0470827.1"/>
    </source>
</evidence>
<name>A0ABV6KBY6_9BACI</name>
<feature type="transmembrane region" description="Helical" evidence="1">
    <location>
        <begin position="93"/>
        <end position="111"/>
    </location>
</feature>
<keyword evidence="5" id="KW-1185">Reference proteome</keyword>
<comment type="caution">
    <text evidence="4">The sequence shown here is derived from an EMBL/GenBank/DDBJ whole genome shotgun (WGS) entry which is preliminary data.</text>
</comment>
<protein>
    <submittedName>
        <fullName evidence="4">TIGR03943 family putative permease subunit</fullName>
    </submittedName>
</protein>
<feature type="domain" description="DUF1980" evidence="3">
    <location>
        <begin position="142"/>
        <end position="272"/>
    </location>
</feature>